<dbReference type="InterPro" id="IPR032292">
    <property type="entry name" value="CEBP1_N"/>
</dbReference>
<feature type="domain" description="Cytoplasmic polyadenylation element-binding protein 1 N-terminal" evidence="1">
    <location>
        <begin position="1"/>
        <end position="35"/>
    </location>
</feature>
<evidence type="ECO:0000313" key="3">
    <source>
        <dbReference type="Proteomes" id="UP000236370"/>
    </source>
</evidence>
<proteinExistence type="predicted"/>
<name>A0A2J8JA35_PANTR</name>
<protein>
    <submittedName>
        <fullName evidence="2">CPEB1 isoform 15</fullName>
    </submittedName>
</protein>
<dbReference type="Pfam" id="PF16368">
    <property type="entry name" value="CEBP1_N"/>
    <property type="match status" value="1"/>
</dbReference>
<dbReference type="Proteomes" id="UP000236370">
    <property type="component" value="Unassembled WGS sequence"/>
</dbReference>
<evidence type="ECO:0000313" key="2">
    <source>
        <dbReference type="EMBL" id="PNI19630.1"/>
    </source>
</evidence>
<gene>
    <name evidence="2" type="ORF">CK820_G0049460</name>
</gene>
<dbReference type="EMBL" id="NBAG03000494">
    <property type="protein sequence ID" value="PNI19630.1"/>
    <property type="molecule type" value="Genomic_DNA"/>
</dbReference>
<dbReference type="AlphaFoldDB" id="A0A2J8JA35"/>
<evidence type="ECO:0000259" key="1">
    <source>
        <dbReference type="Pfam" id="PF16368"/>
    </source>
</evidence>
<feature type="non-terminal residue" evidence="2">
    <location>
        <position position="35"/>
    </location>
</feature>
<sequence length="35" mass="3777">MLFPTSAQESSRGLPDANDLCLGLQSLSLTGWDRP</sequence>
<accession>A0A2J8JA35</accession>
<reference evidence="2 3" key="1">
    <citation type="submission" date="2017-12" db="EMBL/GenBank/DDBJ databases">
        <title>High-resolution comparative analysis of great ape genomes.</title>
        <authorList>
            <person name="Pollen A."/>
            <person name="Hastie A."/>
            <person name="Hormozdiari F."/>
            <person name="Dougherty M."/>
            <person name="Liu R."/>
            <person name="Chaisson M."/>
            <person name="Hoppe E."/>
            <person name="Hill C."/>
            <person name="Pang A."/>
            <person name="Hillier L."/>
            <person name="Baker C."/>
            <person name="Armstrong J."/>
            <person name="Shendure J."/>
            <person name="Paten B."/>
            <person name="Wilson R."/>
            <person name="Chao H."/>
            <person name="Schneider V."/>
            <person name="Ventura M."/>
            <person name="Kronenberg Z."/>
            <person name="Murali S."/>
            <person name="Gordon D."/>
            <person name="Cantsilieris S."/>
            <person name="Munson K."/>
            <person name="Nelson B."/>
            <person name="Raja A."/>
            <person name="Underwood J."/>
            <person name="Diekhans M."/>
            <person name="Fiddes I."/>
            <person name="Haussler D."/>
            <person name="Eichler E."/>
        </authorList>
    </citation>
    <scope>NUCLEOTIDE SEQUENCE [LARGE SCALE GENOMIC DNA]</scope>
    <source>
        <strain evidence="2">Yerkes chimp pedigree #C0471</strain>
    </source>
</reference>
<organism evidence="2 3">
    <name type="scientific">Pan troglodytes</name>
    <name type="common">Chimpanzee</name>
    <dbReference type="NCBI Taxonomy" id="9598"/>
    <lineage>
        <taxon>Eukaryota</taxon>
        <taxon>Metazoa</taxon>
        <taxon>Chordata</taxon>
        <taxon>Craniata</taxon>
        <taxon>Vertebrata</taxon>
        <taxon>Euteleostomi</taxon>
        <taxon>Mammalia</taxon>
        <taxon>Eutheria</taxon>
        <taxon>Euarchontoglires</taxon>
        <taxon>Primates</taxon>
        <taxon>Haplorrhini</taxon>
        <taxon>Catarrhini</taxon>
        <taxon>Hominidae</taxon>
        <taxon>Pan</taxon>
    </lineage>
</organism>
<comment type="caution">
    <text evidence="2">The sequence shown here is derived from an EMBL/GenBank/DDBJ whole genome shotgun (WGS) entry which is preliminary data.</text>
</comment>